<dbReference type="EC" id="1.8.1.9" evidence="7"/>
<dbReference type="GO" id="GO:0019430">
    <property type="term" value="P:removal of superoxide radicals"/>
    <property type="evidence" value="ECO:0007669"/>
    <property type="project" value="InterPro"/>
</dbReference>
<dbReference type="InterPro" id="IPR005982">
    <property type="entry name" value="Thioredox_Rdtase"/>
</dbReference>
<dbReference type="InterPro" id="IPR036188">
    <property type="entry name" value="FAD/NAD-bd_sf"/>
</dbReference>
<evidence type="ECO:0000256" key="4">
    <source>
        <dbReference type="ARBA" id="ARBA00023157"/>
    </source>
</evidence>
<evidence type="ECO:0000256" key="5">
    <source>
        <dbReference type="ARBA" id="ARBA00023284"/>
    </source>
</evidence>
<feature type="domain" description="FAD/NAD(P)-binding" evidence="6">
    <location>
        <begin position="18"/>
        <end position="310"/>
    </location>
</feature>
<accession>A0A7C5TGS6</accession>
<dbReference type="PRINTS" id="PR00368">
    <property type="entry name" value="FADPNR"/>
</dbReference>
<gene>
    <name evidence="7" type="primary">trxB</name>
    <name evidence="7" type="ORF">ENM84_01985</name>
</gene>
<keyword evidence="3 7" id="KW-0560">Oxidoreductase</keyword>
<evidence type="ECO:0000256" key="2">
    <source>
        <dbReference type="ARBA" id="ARBA00022827"/>
    </source>
</evidence>
<keyword evidence="4" id="KW-1015">Disulfide bond</keyword>
<dbReference type="PROSITE" id="PS00573">
    <property type="entry name" value="PYRIDINE_REDOX_2"/>
    <property type="match status" value="1"/>
</dbReference>
<keyword evidence="5" id="KW-0676">Redox-active center</keyword>
<dbReference type="InterPro" id="IPR008255">
    <property type="entry name" value="Pyr_nucl-diS_OxRdtase_2_AS"/>
</dbReference>
<dbReference type="SUPFAM" id="SSF51905">
    <property type="entry name" value="FAD/NAD(P)-binding domain"/>
    <property type="match status" value="1"/>
</dbReference>
<dbReference type="GO" id="GO:0005737">
    <property type="term" value="C:cytoplasm"/>
    <property type="evidence" value="ECO:0007669"/>
    <property type="project" value="InterPro"/>
</dbReference>
<evidence type="ECO:0000256" key="1">
    <source>
        <dbReference type="ARBA" id="ARBA00022630"/>
    </source>
</evidence>
<dbReference type="EMBL" id="DRZI01000075">
    <property type="protein sequence ID" value="HHP81415.1"/>
    <property type="molecule type" value="Genomic_DNA"/>
</dbReference>
<comment type="caution">
    <text evidence="7">The sequence shown here is derived from an EMBL/GenBank/DDBJ whole genome shotgun (WGS) entry which is preliminary data.</text>
</comment>
<dbReference type="NCBIfam" id="TIGR01292">
    <property type="entry name" value="TRX_reduct"/>
    <property type="match status" value="1"/>
</dbReference>
<evidence type="ECO:0000313" key="7">
    <source>
        <dbReference type="EMBL" id="HHP81415.1"/>
    </source>
</evidence>
<sequence length="329" mass="35723">MFDVSGFRLSLQTSRKIYDCIVVGAGPAGLTAALYLARFNVDVVVISKDIGGQMAIAPIVDDYPGLPNVSGAKLAEMFKNHVKKYNVSIIAGDYVKSVNRDGELWCVETENGRRLCSYAVVLAIGSVKRKLNVPGEDKFIGRGVSYCAVCDSTFFKDKVVAVVGGGDSALSSALYLSTIAKKVYLIHRGESFKAFPHYVEKAKKNPKIELVTKTIVTEIIGDKKVSKIKVKSIETNEERTLDIDGIFVEIGSEPPKEFLKSIGLELDEKGYVAVNPDMSTNLPGIYACGNVAGGKHKYKFEQIITAAAEGAIAAESVYRYLLKIKKTSS</sequence>
<dbReference type="AlphaFoldDB" id="A0A7C5TGS6"/>
<dbReference type="InterPro" id="IPR050097">
    <property type="entry name" value="Ferredoxin-NADP_redctase_2"/>
</dbReference>
<dbReference type="GO" id="GO:0004791">
    <property type="term" value="F:thioredoxin-disulfide reductase (NADPH) activity"/>
    <property type="evidence" value="ECO:0007669"/>
    <property type="project" value="UniProtKB-EC"/>
</dbReference>
<protein>
    <submittedName>
        <fullName evidence="7">Thioredoxin-disulfide reductase</fullName>
        <ecNumber evidence="7">1.8.1.9</ecNumber>
    </submittedName>
</protein>
<evidence type="ECO:0000259" key="6">
    <source>
        <dbReference type="Pfam" id="PF07992"/>
    </source>
</evidence>
<organism evidence="7">
    <name type="scientific">Ignisphaera aggregans</name>
    <dbReference type="NCBI Taxonomy" id="334771"/>
    <lineage>
        <taxon>Archaea</taxon>
        <taxon>Thermoproteota</taxon>
        <taxon>Thermoprotei</taxon>
        <taxon>Desulfurococcales</taxon>
        <taxon>Desulfurococcaceae</taxon>
        <taxon>Ignisphaera</taxon>
    </lineage>
</organism>
<reference evidence="7" key="1">
    <citation type="journal article" date="2020" name="mSystems">
        <title>Genome- and Community-Level Interaction Insights into Carbon Utilization and Element Cycling Functions of Hydrothermarchaeota in Hydrothermal Sediment.</title>
        <authorList>
            <person name="Zhou Z."/>
            <person name="Liu Y."/>
            <person name="Xu W."/>
            <person name="Pan J."/>
            <person name="Luo Z.H."/>
            <person name="Li M."/>
        </authorList>
    </citation>
    <scope>NUCLEOTIDE SEQUENCE [LARGE SCALE GENOMIC DNA]</scope>
    <source>
        <strain evidence="7">SpSt-1121</strain>
    </source>
</reference>
<proteinExistence type="predicted"/>
<keyword evidence="2" id="KW-0274">FAD</keyword>
<dbReference type="PANTHER" id="PTHR48105">
    <property type="entry name" value="THIOREDOXIN REDUCTASE 1-RELATED-RELATED"/>
    <property type="match status" value="1"/>
</dbReference>
<dbReference type="InterPro" id="IPR023753">
    <property type="entry name" value="FAD/NAD-binding_dom"/>
</dbReference>
<name>A0A7C5TGS6_9CREN</name>
<dbReference type="Gene3D" id="3.50.50.60">
    <property type="entry name" value="FAD/NAD(P)-binding domain"/>
    <property type="match status" value="2"/>
</dbReference>
<dbReference type="Pfam" id="PF07992">
    <property type="entry name" value="Pyr_redox_2"/>
    <property type="match status" value="1"/>
</dbReference>
<keyword evidence="1" id="KW-0285">Flavoprotein</keyword>
<dbReference type="PRINTS" id="PR00469">
    <property type="entry name" value="PNDRDTASEII"/>
</dbReference>
<evidence type="ECO:0000256" key="3">
    <source>
        <dbReference type="ARBA" id="ARBA00023002"/>
    </source>
</evidence>